<dbReference type="EMBL" id="FUKM01000057">
    <property type="protein sequence ID" value="SJN14405.1"/>
    <property type="molecule type" value="Genomic_DNA"/>
</dbReference>
<dbReference type="InterPro" id="IPR012659">
    <property type="entry name" value="CHP02444"/>
</dbReference>
<evidence type="ECO:0000313" key="1">
    <source>
        <dbReference type="EMBL" id="SJN14405.1"/>
    </source>
</evidence>
<name>A0A1R4I3M8_9GAMM</name>
<dbReference type="OrthoDB" id="5795846at2"/>
<proteinExistence type="predicted"/>
<organism evidence="1 2">
    <name type="scientific">Halomonas citrativorans</name>
    <dbReference type="NCBI Taxonomy" id="2742612"/>
    <lineage>
        <taxon>Bacteria</taxon>
        <taxon>Pseudomonadati</taxon>
        <taxon>Pseudomonadota</taxon>
        <taxon>Gammaproteobacteria</taxon>
        <taxon>Oceanospirillales</taxon>
        <taxon>Halomonadaceae</taxon>
        <taxon>Halomonas</taxon>
    </lineage>
</organism>
<dbReference type="AlphaFoldDB" id="A0A1R4I3M8"/>
<dbReference type="RefSeq" id="WP_087110485.1">
    <property type="nucleotide sequence ID" value="NZ_FUKM01000057.1"/>
</dbReference>
<reference evidence="1 2" key="1">
    <citation type="submission" date="2017-02" db="EMBL/GenBank/DDBJ databases">
        <authorList>
            <person name="Dridi B."/>
        </authorList>
    </citation>
    <scope>NUCLEOTIDE SEQUENCE [LARGE SCALE GENOMIC DNA]</scope>
    <source>
        <strain evidence="1 2">JB380</strain>
    </source>
</reference>
<accession>A0A1R4I3M8</accession>
<dbReference type="NCBIfam" id="TIGR02444">
    <property type="entry name" value="TIGR02444 family protein"/>
    <property type="match status" value="1"/>
</dbReference>
<sequence>MLDSNRLRRLEQMPLWDFALSFYKAPGVEDACLTLQDTLGVDVCELLFHGWLFVHGLEARPEALAPQREQRQIWQRETTEVLRHLRRRLKPQALHSASVSALRKTIQQAELQAERENLQRWQRWAIENSDSDQRLTNCTLFSNDSEKWLQDKLFFAELDKGCQGEPSARESVVNAWQILAARLDHFESPR</sequence>
<evidence type="ECO:0000313" key="2">
    <source>
        <dbReference type="Proteomes" id="UP000196331"/>
    </source>
</evidence>
<evidence type="ECO:0008006" key="3">
    <source>
        <dbReference type="Google" id="ProtNLM"/>
    </source>
</evidence>
<gene>
    <name evidence="1" type="ORF">CZ787_14980</name>
</gene>
<comment type="caution">
    <text evidence="1">The sequence shown here is derived from an EMBL/GenBank/DDBJ whole genome shotgun (WGS) entry which is preliminary data.</text>
</comment>
<dbReference type="Proteomes" id="UP000196331">
    <property type="component" value="Unassembled WGS sequence"/>
</dbReference>
<dbReference type="Pfam" id="PF09523">
    <property type="entry name" value="DUF2390"/>
    <property type="match status" value="1"/>
</dbReference>
<protein>
    <recommendedName>
        <fullName evidence="3">TIGR02444 family protein</fullName>
    </recommendedName>
</protein>